<sequence length="55" mass="6540">MSSKFTQLVCLLLNCLTVFFFWNIMVEKRKWICSISNSFQLVYYLFIVHIPAMTA</sequence>
<keyword evidence="1" id="KW-1133">Transmembrane helix</keyword>
<feature type="transmembrane region" description="Helical" evidence="1">
    <location>
        <begin position="6"/>
        <end position="24"/>
    </location>
</feature>
<name>A0A1X0RIW8_RHIZD</name>
<accession>A0A1X0RIW8</accession>
<organism evidence="2">
    <name type="scientific">Rhizopus microsporus var. microsporus</name>
    <dbReference type="NCBI Taxonomy" id="86635"/>
    <lineage>
        <taxon>Eukaryota</taxon>
        <taxon>Fungi</taxon>
        <taxon>Fungi incertae sedis</taxon>
        <taxon>Mucoromycota</taxon>
        <taxon>Mucoromycotina</taxon>
        <taxon>Mucoromycetes</taxon>
        <taxon>Mucorales</taxon>
        <taxon>Mucorineae</taxon>
        <taxon>Rhizopodaceae</taxon>
        <taxon>Rhizopus</taxon>
    </lineage>
</organism>
<dbReference type="Proteomes" id="UP000242414">
    <property type="component" value="Unassembled WGS sequence"/>
</dbReference>
<feature type="transmembrane region" description="Helical" evidence="1">
    <location>
        <begin position="31"/>
        <end position="52"/>
    </location>
</feature>
<reference evidence="2" key="1">
    <citation type="journal article" date="2016" name="Proc. Natl. Acad. Sci. U.S.A.">
        <title>Lipid metabolic changes in an early divergent fungus govern the establishment of a mutualistic symbiosis with endobacteria.</title>
        <authorList>
            <person name="Lastovetsky O.A."/>
            <person name="Gaspar M.L."/>
            <person name="Mondo S.J."/>
            <person name="LaButti K.M."/>
            <person name="Sandor L."/>
            <person name="Grigoriev I.V."/>
            <person name="Henry S.A."/>
            <person name="Pawlowska T.E."/>
        </authorList>
    </citation>
    <scope>NUCLEOTIDE SEQUENCE [LARGE SCALE GENOMIC DNA]</scope>
    <source>
        <strain evidence="2">ATCC 52814</strain>
    </source>
</reference>
<evidence type="ECO:0000256" key="1">
    <source>
        <dbReference type="SAM" id="Phobius"/>
    </source>
</evidence>
<dbReference type="EMBL" id="KV921853">
    <property type="protein sequence ID" value="ORE11997.1"/>
    <property type="molecule type" value="Genomic_DNA"/>
</dbReference>
<dbReference type="VEuPathDB" id="FungiDB:BCV72DRAFT_218723"/>
<protein>
    <submittedName>
        <fullName evidence="2">Uncharacterized protein</fullName>
    </submittedName>
</protein>
<gene>
    <name evidence="2" type="ORF">BCV72DRAFT_218723</name>
</gene>
<proteinExistence type="predicted"/>
<evidence type="ECO:0000313" key="2">
    <source>
        <dbReference type="EMBL" id="ORE11997.1"/>
    </source>
</evidence>
<keyword evidence="1" id="KW-0812">Transmembrane</keyword>
<keyword evidence="1" id="KW-0472">Membrane</keyword>
<dbReference type="AlphaFoldDB" id="A0A1X0RIW8"/>